<proteinExistence type="predicted"/>
<evidence type="ECO:0000313" key="2">
    <source>
        <dbReference type="EMBL" id="GAG17989.1"/>
    </source>
</evidence>
<dbReference type="Pfam" id="PF25181">
    <property type="entry name" value="Phage_Bbp19"/>
    <property type="match status" value="1"/>
</dbReference>
<reference evidence="2" key="1">
    <citation type="journal article" date="2014" name="Front. Microbiol.">
        <title>High frequency of phylogenetically diverse reductive dehalogenase-homologous genes in deep subseafloor sedimentary metagenomes.</title>
        <authorList>
            <person name="Kawai M."/>
            <person name="Futagami T."/>
            <person name="Toyoda A."/>
            <person name="Takaki Y."/>
            <person name="Nishi S."/>
            <person name="Hori S."/>
            <person name="Arai W."/>
            <person name="Tsubouchi T."/>
            <person name="Morono Y."/>
            <person name="Uchiyama I."/>
            <person name="Ito T."/>
            <person name="Fujiyama A."/>
            <person name="Inagaki F."/>
            <person name="Takami H."/>
        </authorList>
    </citation>
    <scope>NUCLEOTIDE SEQUENCE</scope>
    <source>
        <strain evidence="2">Expedition CK06-06</strain>
    </source>
</reference>
<dbReference type="InterPro" id="IPR057447">
    <property type="entry name" value="Bbp19-like_phage"/>
</dbReference>
<protein>
    <recommendedName>
        <fullName evidence="1">Bbp19-like phage domain-containing protein</fullName>
    </recommendedName>
</protein>
<feature type="domain" description="Bbp19-like phage" evidence="1">
    <location>
        <begin position="12"/>
        <end position="60"/>
    </location>
</feature>
<dbReference type="EMBL" id="BARS01035390">
    <property type="protein sequence ID" value="GAG17989.1"/>
    <property type="molecule type" value="Genomic_DNA"/>
</dbReference>
<gene>
    <name evidence="2" type="ORF">S01H1_54529</name>
</gene>
<sequence length="68" mass="8277">MNKELEERTKQFKRTFETIDGQAVLKYLEEKYYHKRTYSKDASHHTSFREGQRDVVSEIRKKVLEVLK</sequence>
<dbReference type="AlphaFoldDB" id="X0VI84"/>
<accession>X0VI84</accession>
<comment type="caution">
    <text evidence="2">The sequence shown here is derived from an EMBL/GenBank/DDBJ whole genome shotgun (WGS) entry which is preliminary data.</text>
</comment>
<organism evidence="2">
    <name type="scientific">marine sediment metagenome</name>
    <dbReference type="NCBI Taxonomy" id="412755"/>
    <lineage>
        <taxon>unclassified sequences</taxon>
        <taxon>metagenomes</taxon>
        <taxon>ecological metagenomes</taxon>
    </lineage>
</organism>
<name>X0VI84_9ZZZZ</name>
<evidence type="ECO:0000259" key="1">
    <source>
        <dbReference type="Pfam" id="PF25181"/>
    </source>
</evidence>